<feature type="region of interest" description="Disordered" evidence="1">
    <location>
        <begin position="262"/>
        <end position="344"/>
    </location>
</feature>
<name>A0A8H5ZQ38_PETAA</name>
<gene>
    <name evidence="2" type="ORF">ETB97_011374</name>
</gene>
<evidence type="ECO:0008006" key="4">
    <source>
        <dbReference type="Google" id="ProtNLM"/>
    </source>
</evidence>
<dbReference type="AlphaFoldDB" id="A0A8H5ZQ38"/>
<evidence type="ECO:0000313" key="3">
    <source>
        <dbReference type="Proteomes" id="UP000541154"/>
    </source>
</evidence>
<comment type="caution">
    <text evidence="2">The sequence shown here is derived from an EMBL/GenBank/DDBJ whole genome shotgun (WGS) entry which is preliminary data.</text>
</comment>
<organism evidence="2 3">
    <name type="scientific">Petromyces alliaceus</name>
    <name type="common">Aspergillus alliaceus</name>
    <dbReference type="NCBI Taxonomy" id="209559"/>
    <lineage>
        <taxon>Eukaryota</taxon>
        <taxon>Fungi</taxon>
        <taxon>Dikarya</taxon>
        <taxon>Ascomycota</taxon>
        <taxon>Pezizomycotina</taxon>
        <taxon>Eurotiomycetes</taxon>
        <taxon>Eurotiomycetidae</taxon>
        <taxon>Eurotiales</taxon>
        <taxon>Aspergillaceae</taxon>
        <taxon>Aspergillus</taxon>
        <taxon>Aspergillus subgen. Circumdati</taxon>
    </lineage>
</organism>
<keyword evidence="3" id="KW-1185">Reference proteome</keyword>
<evidence type="ECO:0000313" key="2">
    <source>
        <dbReference type="EMBL" id="KAF5854798.1"/>
    </source>
</evidence>
<dbReference type="Proteomes" id="UP000541154">
    <property type="component" value="Unassembled WGS sequence"/>
</dbReference>
<protein>
    <recommendedName>
        <fullName evidence="4">F-box domain-containing protein</fullName>
    </recommendedName>
</protein>
<sequence length="477" mass="55270">MADASNRTGRGCLSQLPAELLYEVFQRCPDFTTVWSLLNASSRTLAVFNTWAPEIVNAVLNSTVPVQTRVHMRQVLALRTGTYSYASYAQARRSRWRRSQLSQKVIATPAQLRTFVKLSHRIHILAHLCIERCLQRCLNSPLGQREYPIGFRDPTWTEEQRTILSFWRVVFFNELKLEGLRGHLDWTPRELEQLQNHGPYQQFAGLTPRFQASTALRYIYEEMNPEGSEEEFSSDTGRPFQLPMLPKNIEFAWTCEPPPSLWAVNQGWDTPDQPPESTATPKPQTRRIPERIVASDTDSHNQELYSNQSNEQSGSEESETDETDIDEYESDDLDSENGLPLGCFIPMGSSSEESLVIEYNPPSDPDIIPPVPFPIQPFGDIPPREEWRMLHGKTIGVHFWYHMRDNRKAGPGQYIRSAAYLKYGFAIWEEQRMVEMGLWSSKALTDASEYLLRWYSFLSEEDLTWYDSRRRRQMYSF</sequence>
<feature type="compositionally biased region" description="Acidic residues" evidence="1">
    <location>
        <begin position="314"/>
        <end position="335"/>
    </location>
</feature>
<evidence type="ECO:0000256" key="1">
    <source>
        <dbReference type="SAM" id="MobiDB-lite"/>
    </source>
</evidence>
<dbReference type="EMBL" id="SPNV01000693">
    <property type="protein sequence ID" value="KAF5854798.1"/>
    <property type="molecule type" value="Genomic_DNA"/>
</dbReference>
<accession>A0A8H5ZQ38</accession>
<proteinExistence type="predicted"/>
<reference evidence="2 3" key="1">
    <citation type="submission" date="2019-04" db="EMBL/GenBank/DDBJ databases">
        <title>Aspergillus burnettii sp. nov., novel species from soil in southeast Queensland.</title>
        <authorList>
            <person name="Gilchrist C.L.M."/>
            <person name="Pitt J.I."/>
            <person name="Lange L."/>
            <person name="Lacey H.J."/>
            <person name="Vuong D."/>
            <person name="Midgley D.J."/>
            <person name="Greenfield P."/>
            <person name="Bradbury M."/>
            <person name="Lacey E."/>
            <person name="Busk P.K."/>
            <person name="Pilgaard B."/>
            <person name="Chooi Y.H."/>
            <person name="Piggott A.M."/>
        </authorList>
    </citation>
    <scope>NUCLEOTIDE SEQUENCE [LARGE SCALE GENOMIC DNA]</scope>
    <source>
        <strain evidence="2 3">FRR 5400</strain>
    </source>
</reference>